<name>A0AAD9ZCT1_9LECA</name>
<feature type="region of interest" description="Disordered" evidence="1">
    <location>
        <begin position="10"/>
        <end position="69"/>
    </location>
</feature>
<feature type="region of interest" description="Disordered" evidence="1">
    <location>
        <begin position="448"/>
        <end position="510"/>
    </location>
</feature>
<proteinExistence type="predicted"/>
<dbReference type="Proteomes" id="UP001276659">
    <property type="component" value="Unassembled WGS sequence"/>
</dbReference>
<sequence>MLCHTTDLIEASKRPQVLHKPSKPYQKRIRGHEAGHSSPQDRDWPPERLRISPSSYTAEERAASSTSEKNVDPLEYWTRTKRWPKEYFKQDSQVREDLKQDSWLEEQMEQSSIPVVQYVEINGMRYPRPVKKVPSIRWKQSDTGLTGSSDQKKRESKSASYRDTLYKAFLANKGSYMHEFDDDDIPKNIEDLCQTLLERDQTVPQNSLFRDDIFKRICREIEDRNEAMVIKDITWLIVPSAKDLAMYGARHLDHLIESVNEAWTSSIPVEGPRPQPDYSVGFKRSAFTDEQLKRLDTLIGSAFHTSFFIATYRMYFPFLTCEVKCGTAALDIADRQNAHSMTLAVRGVVELYRAVKREKELHREILAFSISHDHRSVRIYGHYAIIEEDKTTFYRHPIQAFDFTILGGKEKWTAYKFTKNVYDIWMPIHLKRICSVVDEIPPDIDFGIPQSASFPQAQTPQPSNAESTSMMREDDSQVASQDVTPTTSFSQEAERVFKKPKNNRTLRPRR</sequence>
<organism evidence="3 4">
    <name type="scientific">Lepraria neglecta</name>
    <dbReference type="NCBI Taxonomy" id="209136"/>
    <lineage>
        <taxon>Eukaryota</taxon>
        <taxon>Fungi</taxon>
        <taxon>Dikarya</taxon>
        <taxon>Ascomycota</taxon>
        <taxon>Pezizomycotina</taxon>
        <taxon>Lecanoromycetes</taxon>
        <taxon>OSLEUM clade</taxon>
        <taxon>Lecanoromycetidae</taxon>
        <taxon>Lecanorales</taxon>
        <taxon>Lecanorineae</taxon>
        <taxon>Stereocaulaceae</taxon>
        <taxon>Lepraria</taxon>
    </lineage>
</organism>
<evidence type="ECO:0000313" key="3">
    <source>
        <dbReference type="EMBL" id="KAK3175907.1"/>
    </source>
</evidence>
<accession>A0AAD9ZCT1</accession>
<keyword evidence="4" id="KW-1185">Reference proteome</keyword>
<feature type="compositionally biased region" description="Polar residues" evidence="1">
    <location>
        <begin position="477"/>
        <end position="491"/>
    </location>
</feature>
<comment type="caution">
    <text evidence="3">The sequence shown here is derived from an EMBL/GenBank/DDBJ whole genome shotgun (WGS) entry which is preliminary data.</text>
</comment>
<feature type="domain" description="DUF7924" evidence="2">
    <location>
        <begin position="214"/>
        <end position="437"/>
    </location>
</feature>
<feature type="compositionally biased region" description="Basic and acidic residues" evidence="1">
    <location>
        <begin position="31"/>
        <end position="50"/>
    </location>
</feature>
<dbReference type="InterPro" id="IPR057684">
    <property type="entry name" value="DUF7924"/>
</dbReference>
<dbReference type="EMBL" id="JASNWA010000004">
    <property type="protein sequence ID" value="KAK3175907.1"/>
    <property type="molecule type" value="Genomic_DNA"/>
</dbReference>
<evidence type="ECO:0000256" key="1">
    <source>
        <dbReference type="SAM" id="MobiDB-lite"/>
    </source>
</evidence>
<protein>
    <recommendedName>
        <fullName evidence="2">DUF7924 domain-containing protein</fullName>
    </recommendedName>
</protein>
<evidence type="ECO:0000259" key="2">
    <source>
        <dbReference type="Pfam" id="PF25545"/>
    </source>
</evidence>
<dbReference type="Pfam" id="PF25545">
    <property type="entry name" value="DUF7924"/>
    <property type="match status" value="1"/>
</dbReference>
<dbReference type="AlphaFoldDB" id="A0AAD9ZCT1"/>
<feature type="compositionally biased region" description="Basic residues" evidence="1">
    <location>
        <begin position="498"/>
        <end position="510"/>
    </location>
</feature>
<evidence type="ECO:0000313" key="4">
    <source>
        <dbReference type="Proteomes" id="UP001276659"/>
    </source>
</evidence>
<feature type="compositionally biased region" description="Basic residues" evidence="1">
    <location>
        <begin position="16"/>
        <end position="30"/>
    </location>
</feature>
<dbReference type="PANTHER" id="PTHR42470">
    <property type="entry name" value="VAST DOMAIN-CONTAINING PROTEIN"/>
    <property type="match status" value="1"/>
</dbReference>
<feature type="compositionally biased region" description="Polar residues" evidence="1">
    <location>
        <begin position="52"/>
        <end position="68"/>
    </location>
</feature>
<gene>
    <name evidence="3" type="ORF">OEA41_007229</name>
</gene>
<dbReference type="PANTHER" id="PTHR42470:SF2">
    <property type="match status" value="1"/>
</dbReference>
<reference evidence="3" key="1">
    <citation type="submission" date="2022-11" db="EMBL/GenBank/DDBJ databases">
        <title>Chromosomal genome sequence assembly and mating type (MAT) locus characterization of the leprose asexual lichenized fungus Lepraria neglecta (Nyl.) Erichsen.</title>
        <authorList>
            <person name="Allen J.L."/>
            <person name="Pfeffer B."/>
        </authorList>
    </citation>
    <scope>NUCLEOTIDE SEQUENCE</scope>
    <source>
        <strain evidence="3">Allen 5258</strain>
    </source>
</reference>
<feature type="compositionally biased region" description="Polar residues" evidence="1">
    <location>
        <begin position="450"/>
        <end position="470"/>
    </location>
</feature>